<name>A0ABW6Z5J9_9ACTN</name>
<proteinExistence type="predicted"/>
<evidence type="ECO:0000313" key="3">
    <source>
        <dbReference type="Proteomes" id="UP001603418"/>
    </source>
</evidence>
<accession>A0ABW6Z5J9</accession>
<feature type="region of interest" description="Disordered" evidence="1">
    <location>
        <begin position="115"/>
        <end position="142"/>
    </location>
</feature>
<gene>
    <name evidence="2" type="ORF">ACF1HC_33210</name>
</gene>
<dbReference type="Proteomes" id="UP001603418">
    <property type="component" value="Unassembled WGS sequence"/>
</dbReference>
<keyword evidence="3" id="KW-1185">Reference proteome</keyword>
<evidence type="ECO:0000313" key="2">
    <source>
        <dbReference type="EMBL" id="MFF9886416.1"/>
    </source>
</evidence>
<dbReference type="RefSeq" id="WP_030795228.1">
    <property type="nucleotide sequence ID" value="NZ_JBFACJ010000040.1"/>
</dbReference>
<organism evidence="2 3">
    <name type="scientific">Streptomyces eurythermus</name>
    <dbReference type="NCBI Taxonomy" id="42237"/>
    <lineage>
        <taxon>Bacteria</taxon>
        <taxon>Bacillati</taxon>
        <taxon>Actinomycetota</taxon>
        <taxon>Actinomycetes</taxon>
        <taxon>Kitasatosporales</taxon>
        <taxon>Streptomycetaceae</taxon>
        <taxon>Streptomyces</taxon>
    </lineage>
</organism>
<dbReference type="SUPFAM" id="SSF49785">
    <property type="entry name" value="Galactose-binding domain-like"/>
    <property type="match status" value="1"/>
</dbReference>
<dbReference type="InterPro" id="IPR008979">
    <property type="entry name" value="Galactose-bd-like_sf"/>
</dbReference>
<reference evidence="2 3" key="1">
    <citation type="submission" date="2024-10" db="EMBL/GenBank/DDBJ databases">
        <title>The Natural Products Discovery Center: Release of the First 8490 Sequenced Strains for Exploring Actinobacteria Biosynthetic Diversity.</title>
        <authorList>
            <person name="Kalkreuter E."/>
            <person name="Kautsar S.A."/>
            <person name="Yang D."/>
            <person name="Bader C.D."/>
            <person name="Teijaro C.N."/>
            <person name="Fluegel L."/>
            <person name="Davis C.M."/>
            <person name="Simpson J.R."/>
            <person name="Lauterbach L."/>
            <person name="Steele A.D."/>
            <person name="Gui C."/>
            <person name="Meng S."/>
            <person name="Li G."/>
            <person name="Viehrig K."/>
            <person name="Ye F."/>
            <person name="Su P."/>
            <person name="Kiefer A.F."/>
            <person name="Nichols A."/>
            <person name="Cepeda A.J."/>
            <person name="Yan W."/>
            <person name="Fan B."/>
            <person name="Jiang Y."/>
            <person name="Adhikari A."/>
            <person name="Zheng C.-J."/>
            <person name="Schuster L."/>
            <person name="Cowan T.M."/>
            <person name="Smanski M.J."/>
            <person name="Chevrette M.G."/>
            <person name="De Carvalho L.P.S."/>
            <person name="Shen B."/>
        </authorList>
    </citation>
    <scope>NUCLEOTIDE SEQUENCE [LARGE SCALE GENOMIC DNA]</scope>
    <source>
        <strain evidence="2 3">NPDC013366</strain>
    </source>
</reference>
<comment type="caution">
    <text evidence="2">The sequence shown here is derived from an EMBL/GenBank/DDBJ whole genome shotgun (WGS) entry which is preliminary data.</text>
</comment>
<protein>
    <submittedName>
        <fullName evidence="2">Uncharacterized protein</fullName>
    </submittedName>
</protein>
<sequence>MFTRSGAGPLYWNIYGWPFPHIAAIPEDEWKADIDWLARDLAPHGYTMACTDGWIEDSSRTTEHGYVISYTLSGHQATGYARMAGEDQSVTFSVEAPRADTYRLDLRYHASQAAPLTPGVERPDRTVVTPPRPLAFGPTSNRWSTPSGRIRLDRGKNLLVLMRTADDSGSIALNYVGIG</sequence>
<dbReference type="Gene3D" id="2.60.120.260">
    <property type="entry name" value="Galactose-binding domain-like"/>
    <property type="match status" value="1"/>
</dbReference>
<evidence type="ECO:0000256" key="1">
    <source>
        <dbReference type="SAM" id="MobiDB-lite"/>
    </source>
</evidence>
<dbReference type="EMBL" id="JBICBM010000020">
    <property type="protein sequence ID" value="MFF9886416.1"/>
    <property type="molecule type" value="Genomic_DNA"/>
</dbReference>